<dbReference type="PANTHER" id="PTHR35333">
    <property type="entry name" value="BETA-LACTAMASE"/>
    <property type="match status" value="1"/>
</dbReference>
<dbReference type="GO" id="GO:0046677">
    <property type="term" value="P:response to antibiotic"/>
    <property type="evidence" value="ECO:0007669"/>
    <property type="project" value="InterPro"/>
</dbReference>
<dbReference type="SUPFAM" id="SSF56601">
    <property type="entry name" value="beta-lactamase/transpeptidase-like"/>
    <property type="match status" value="1"/>
</dbReference>
<dbReference type="InterPro" id="IPR012338">
    <property type="entry name" value="Beta-lactam/transpept-like"/>
</dbReference>
<evidence type="ECO:0000313" key="3">
    <source>
        <dbReference type="Proteomes" id="UP000675284"/>
    </source>
</evidence>
<dbReference type="EMBL" id="JAGSOT010000044">
    <property type="protein sequence ID" value="MBR7797133.1"/>
    <property type="molecule type" value="Genomic_DNA"/>
</dbReference>
<accession>A0A941IAX8</accession>
<dbReference type="GO" id="GO:0030655">
    <property type="term" value="P:beta-lactam antibiotic catabolic process"/>
    <property type="evidence" value="ECO:0007669"/>
    <property type="project" value="InterPro"/>
</dbReference>
<reference evidence="2" key="1">
    <citation type="submission" date="2021-04" db="EMBL/GenBank/DDBJ databases">
        <title>Isolation and polyphasic classification of algal microorganism.</title>
        <authorList>
            <person name="Wang S."/>
        </authorList>
    </citation>
    <scope>NUCLEOTIDE SEQUENCE</scope>
    <source>
        <strain evidence="2">720a</strain>
    </source>
</reference>
<dbReference type="Gene3D" id="3.40.710.10">
    <property type="entry name" value="DD-peptidase/beta-lactamase superfamily"/>
    <property type="match status" value="1"/>
</dbReference>
<keyword evidence="2" id="KW-0378">Hydrolase</keyword>
<dbReference type="RefSeq" id="WP_166530624.1">
    <property type="nucleotide sequence ID" value="NZ_JAGSOT010000044.1"/>
</dbReference>
<comment type="caution">
    <text evidence="2">The sequence shown here is derived from an EMBL/GenBank/DDBJ whole genome shotgun (WGS) entry which is preliminary data.</text>
</comment>
<dbReference type="PANTHER" id="PTHR35333:SF3">
    <property type="entry name" value="BETA-LACTAMASE-TYPE TRANSPEPTIDASE FOLD CONTAINING PROTEIN"/>
    <property type="match status" value="1"/>
</dbReference>
<dbReference type="Pfam" id="PF13354">
    <property type="entry name" value="Beta-lactamase2"/>
    <property type="match status" value="1"/>
</dbReference>
<feature type="domain" description="Beta-lactamase class A catalytic" evidence="1">
    <location>
        <begin position="27"/>
        <end position="229"/>
    </location>
</feature>
<dbReference type="GO" id="GO:0008800">
    <property type="term" value="F:beta-lactamase activity"/>
    <property type="evidence" value="ECO:0007669"/>
    <property type="project" value="InterPro"/>
</dbReference>
<dbReference type="Proteomes" id="UP000675284">
    <property type="component" value="Unassembled WGS sequence"/>
</dbReference>
<dbReference type="InterPro" id="IPR000871">
    <property type="entry name" value="Beta-lactam_class-A"/>
</dbReference>
<sequence length="261" mass="29650">MKFRELEKSIHHKLEPVSDHFSVYIETDEGTISINPAQLRCAASLAKLPILIAGFRQLDKNPHLQDKLVYIKRENMVGGAGVINYLSHSHIYSYRNLLELMIIVSDNTAANVLLDILGVETINQLTKDADCQQSIIQRKFMDLQAKENGLDNYTSAYDIAKLLHLISENNKFLTKESQKMILTILANQQFTNKLPSYLQAEDEIQFYHKTGELQGVTHDAGIMKYQDKTIHVVLLSEGISLNAESERIIADIGHLLIRYIK</sequence>
<evidence type="ECO:0000313" key="2">
    <source>
        <dbReference type="EMBL" id="MBR7797133.1"/>
    </source>
</evidence>
<keyword evidence="3" id="KW-1185">Reference proteome</keyword>
<proteinExistence type="predicted"/>
<protein>
    <submittedName>
        <fullName evidence="2">Serine hydrolase</fullName>
    </submittedName>
</protein>
<organism evidence="2 3">
    <name type="scientific">Virgibacillus salarius</name>
    <dbReference type="NCBI Taxonomy" id="447199"/>
    <lineage>
        <taxon>Bacteria</taxon>
        <taxon>Bacillati</taxon>
        <taxon>Bacillota</taxon>
        <taxon>Bacilli</taxon>
        <taxon>Bacillales</taxon>
        <taxon>Bacillaceae</taxon>
        <taxon>Virgibacillus</taxon>
    </lineage>
</organism>
<evidence type="ECO:0000259" key="1">
    <source>
        <dbReference type="Pfam" id="PF13354"/>
    </source>
</evidence>
<dbReference type="AlphaFoldDB" id="A0A941IAX8"/>
<gene>
    <name evidence="2" type="ORF">KCX74_13915</name>
</gene>
<dbReference type="InterPro" id="IPR045155">
    <property type="entry name" value="Beta-lactam_cat"/>
</dbReference>
<name>A0A941IAX8_9BACI</name>